<dbReference type="PANTHER" id="PTHR24026">
    <property type="entry name" value="FAT ATYPICAL CADHERIN-RELATED"/>
    <property type="match status" value="1"/>
</dbReference>
<dbReference type="EMBL" id="CASHTH010003501">
    <property type="protein sequence ID" value="CAI8045712.1"/>
    <property type="molecule type" value="Genomic_DNA"/>
</dbReference>
<dbReference type="SMART" id="SM00112">
    <property type="entry name" value="CA"/>
    <property type="match status" value="3"/>
</dbReference>
<comment type="caution">
    <text evidence="7">The sequence shown here is derived from an EMBL/GenBank/DDBJ whole genome shotgun (WGS) entry which is preliminary data.</text>
</comment>
<evidence type="ECO:0000313" key="7">
    <source>
        <dbReference type="EMBL" id="CAI8045712.1"/>
    </source>
</evidence>
<dbReference type="InterPro" id="IPR002126">
    <property type="entry name" value="Cadherin-like_dom"/>
</dbReference>
<dbReference type="Gene3D" id="2.60.40.60">
    <property type="entry name" value="Cadherins"/>
    <property type="match status" value="3"/>
</dbReference>
<proteinExistence type="predicted"/>
<keyword evidence="5" id="KW-0106">Calcium</keyword>
<gene>
    <name evidence="7" type="ORF">GBAR_LOCUS25282</name>
</gene>
<reference evidence="7" key="1">
    <citation type="submission" date="2023-03" db="EMBL/GenBank/DDBJ databases">
        <authorList>
            <person name="Steffen K."/>
            <person name="Cardenas P."/>
        </authorList>
    </citation>
    <scope>NUCLEOTIDE SEQUENCE</scope>
</reference>
<evidence type="ECO:0000256" key="4">
    <source>
        <dbReference type="ARBA" id="ARBA00023180"/>
    </source>
</evidence>
<dbReference type="InterPro" id="IPR015919">
    <property type="entry name" value="Cadherin-like_sf"/>
</dbReference>
<dbReference type="Gene3D" id="2.60.120.200">
    <property type="match status" value="1"/>
</dbReference>
<evidence type="ECO:0000256" key="5">
    <source>
        <dbReference type="PROSITE-ProRule" id="PRU00043"/>
    </source>
</evidence>
<feature type="domain" description="Cadherin" evidence="6">
    <location>
        <begin position="70"/>
        <end position="167"/>
    </location>
</feature>
<feature type="domain" description="Cadherin" evidence="6">
    <location>
        <begin position="9"/>
        <end position="69"/>
    </location>
</feature>
<evidence type="ECO:0000256" key="1">
    <source>
        <dbReference type="ARBA" id="ARBA00022692"/>
    </source>
</evidence>
<feature type="non-terminal residue" evidence="7">
    <location>
        <position position="1165"/>
    </location>
</feature>
<dbReference type="PANTHER" id="PTHR24026:SF136">
    <property type="entry name" value="PROTOCADHERIN-23"/>
    <property type="match status" value="1"/>
</dbReference>
<organism evidence="7 8">
    <name type="scientific">Geodia barretti</name>
    <name type="common">Barrett's horny sponge</name>
    <dbReference type="NCBI Taxonomy" id="519541"/>
    <lineage>
        <taxon>Eukaryota</taxon>
        <taxon>Metazoa</taxon>
        <taxon>Porifera</taxon>
        <taxon>Demospongiae</taxon>
        <taxon>Heteroscleromorpha</taxon>
        <taxon>Tetractinellida</taxon>
        <taxon>Astrophorina</taxon>
        <taxon>Geodiidae</taxon>
        <taxon>Geodia</taxon>
    </lineage>
</organism>
<protein>
    <submittedName>
        <fullName evidence="7">Cadherin EGF LAG seven-pass G-type receptor 2</fullName>
    </submittedName>
</protein>
<keyword evidence="3" id="KW-1133">Transmembrane helix</keyword>
<keyword evidence="7" id="KW-0675">Receptor</keyword>
<accession>A0AA35TEK7</accession>
<keyword evidence="8" id="KW-1185">Reference proteome</keyword>
<name>A0AA35TEK7_GEOBA</name>
<dbReference type="PROSITE" id="PS50268">
    <property type="entry name" value="CADHERIN_2"/>
    <property type="match status" value="3"/>
</dbReference>
<dbReference type="PRINTS" id="PR00205">
    <property type="entry name" value="CADHERIN"/>
</dbReference>
<dbReference type="Proteomes" id="UP001174909">
    <property type="component" value="Unassembled WGS sequence"/>
</dbReference>
<dbReference type="GO" id="GO:0005509">
    <property type="term" value="F:calcium ion binding"/>
    <property type="evidence" value="ECO:0007669"/>
    <property type="project" value="UniProtKB-UniRule"/>
</dbReference>
<evidence type="ECO:0000313" key="8">
    <source>
        <dbReference type="Proteomes" id="UP001174909"/>
    </source>
</evidence>
<dbReference type="SUPFAM" id="SSF49313">
    <property type="entry name" value="Cadherin-like"/>
    <property type="match status" value="3"/>
</dbReference>
<evidence type="ECO:0000259" key="6">
    <source>
        <dbReference type="PROSITE" id="PS50268"/>
    </source>
</evidence>
<dbReference type="GO" id="GO:0007156">
    <property type="term" value="P:homophilic cell adhesion via plasma membrane adhesion molecules"/>
    <property type="evidence" value="ECO:0007669"/>
    <property type="project" value="InterPro"/>
</dbReference>
<dbReference type="GO" id="GO:0016020">
    <property type="term" value="C:membrane"/>
    <property type="evidence" value="ECO:0007669"/>
    <property type="project" value="InterPro"/>
</dbReference>
<dbReference type="AlphaFoldDB" id="A0AA35TEK7"/>
<keyword evidence="1" id="KW-0812">Transmembrane</keyword>
<keyword evidence="4" id="KW-0325">Glycoprotein</keyword>
<dbReference type="CDD" id="cd11304">
    <property type="entry name" value="Cadherin_repeat"/>
    <property type="match status" value="3"/>
</dbReference>
<keyword evidence="3" id="KW-0472">Membrane</keyword>
<dbReference type="SUPFAM" id="SSF49899">
    <property type="entry name" value="Concanavalin A-like lectins/glucanases"/>
    <property type="match status" value="1"/>
</dbReference>
<feature type="domain" description="Cadherin" evidence="6">
    <location>
        <begin position="1033"/>
        <end position="1137"/>
    </location>
</feature>
<evidence type="ECO:0000256" key="3">
    <source>
        <dbReference type="ARBA" id="ARBA00022989"/>
    </source>
</evidence>
<feature type="non-terminal residue" evidence="7">
    <location>
        <position position="1"/>
    </location>
</feature>
<dbReference type="InterPro" id="IPR013320">
    <property type="entry name" value="ConA-like_dom_sf"/>
</dbReference>
<evidence type="ECO:0000256" key="2">
    <source>
        <dbReference type="ARBA" id="ARBA00022889"/>
    </source>
</evidence>
<keyword evidence="2" id="KW-0130">Cell adhesion</keyword>
<sequence>AYSLTSTVFSIDANTGVVRVTDSSALDFEDRRNFELTIVASDQDPISPLTSEATLSISLTNVNDNDPLFNPDSYEADVPENVEGAFVVTLTADDADGDSLQYFFADTNTELTLQLDANTGAITVRDQLDFEATPSYTFAVLVSDGERSDSASVVVRVTDVADGRPVVLPLRKTILLNLDEDETDVYLTNGTGGPLQVDDDSSRLQRGVLQISRISGGELVEFPLDYGVCSCSAPANPSCSAIELCGTTVVEDLLSDAVVPSASAASLVQDVLESTAYLFTGSHTNENWVQISDPTKADFFSHVDNQAFTLSFWIMVDPTSGSSYMFSFETGRNRYFSLFDSSRSRAILYYFRDTIGNLEQGDDLGYESQVALSFYYDPNILPDGLRDNEWHFIALSVDFPTISLTVDGYVLRSTQGNYYDSTDTNILLTNDGTIYDMPAPILVKTQSVIDSLTGYIGGSSGRGLSYALDGAMRQLILTNPLSTDAYNCLGSCDVNIFPDGSVSGFTTFYDPAKRLFEFSSSADPSVPIGDTEYTEFMGTLIFSDNGFVPTEEEGEPWRISVQVFDEGSGNIAQIDVHGRLTQFNPVLDLNGGDVSGRDYSVTFREDQDTDLQIVDDDVFITDEDIDPKIMSITVNITNPRLDISQEYLSLSQDAPEEITVAGENTHCVVLTASDPSFSTIRDFFITTLLRLRYTNIADELGEEERVVTFIISDGLFTNDPIAVARIAIEEVNDVPVVDLNGDNDGTTIIVEYTEADPPTLLTPDATLEDPDSPNLSELTVDFEAYDTGNESVAVDMSVLPSGSSISCNLSPCNGTSLKLSGTAPSSDYQSLLRTLAYVNLKQPLELPNLRDRIITVRVRDELSLSASTTEILIDFLANQSRVIIQLDVPNQDYFTEYTEGQGERISVVGDQIRIVDTSLTTLQSVDVTIRNILPGGIREAGEEISVNTADLAGLQIGIEIHAILKRITFSGEAPLEDYLTAIRHVRYRNTEDEPNPTTRIIDFVVDPGGGAPQDFSFTNISIININDHFPVCTPEQQTVTIREDVTPMELVHTLIATDADVGIGGKVAYELIEGGESLFSCSPTGEVSVIANVDFESVKSHTVVVEACDNGITPDKFCCEFSLNINITDFNDEPPTFSEESYTLEVAENAITNITTFVITDADSG</sequence>
<dbReference type="Pfam" id="PF00028">
    <property type="entry name" value="Cadherin"/>
    <property type="match status" value="3"/>
</dbReference>